<dbReference type="Gene3D" id="6.10.340.10">
    <property type="match status" value="1"/>
</dbReference>
<evidence type="ECO:0000256" key="1">
    <source>
        <dbReference type="ARBA" id="ARBA00000085"/>
    </source>
</evidence>
<evidence type="ECO:0000259" key="9">
    <source>
        <dbReference type="PROSITE" id="PS50885"/>
    </source>
</evidence>
<dbReference type="GO" id="GO:0016020">
    <property type="term" value="C:membrane"/>
    <property type="evidence" value="ECO:0007669"/>
    <property type="project" value="UniProtKB-SubCell"/>
</dbReference>
<comment type="catalytic activity">
    <reaction evidence="1">
        <text>ATP + protein L-histidine = ADP + protein N-phospho-L-histidine.</text>
        <dbReference type="EC" id="2.7.13.3"/>
    </reaction>
</comment>
<dbReference type="OrthoDB" id="226486at2"/>
<dbReference type="InterPro" id="IPR003661">
    <property type="entry name" value="HisK_dim/P_dom"/>
</dbReference>
<dbReference type="Pfam" id="PF00512">
    <property type="entry name" value="HisKA"/>
    <property type="match status" value="1"/>
</dbReference>
<evidence type="ECO:0000259" key="8">
    <source>
        <dbReference type="PROSITE" id="PS50109"/>
    </source>
</evidence>
<dbReference type="CDD" id="cd00082">
    <property type="entry name" value="HisKA"/>
    <property type="match status" value="1"/>
</dbReference>
<dbReference type="PROSITE" id="PS50885">
    <property type="entry name" value="HAMP"/>
    <property type="match status" value="1"/>
</dbReference>
<dbReference type="SUPFAM" id="SSF55874">
    <property type="entry name" value="ATPase domain of HSP90 chaperone/DNA topoisomerase II/histidine kinase"/>
    <property type="match status" value="1"/>
</dbReference>
<proteinExistence type="predicted"/>
<keyword evidence="7" id="KW-1133">Transmembrane helix</keyword>
<keyword evidence="4" id="KW-0597">Phosphoprotein</keyword>
<dbReference type="InterPro" id="IPR036890">
    <property type="entry name" value="HATPase_C_sf"/>
</dbReference>
<feature type="transmembrane region" description="Helical" evidence="7">
    <location>
        <begin position="7"/>
        <end position="27"/>
    </location>
</feature>
<dbReference type="Proteomes" id="UP000320735">
    <property type="component" value="Unassembled WGS sequence"/>
</dbReference>
<protein>
    <recommendedName>
        <fullName evidence="3">histidine kinase</fullName>
        <ecNumber evidence="3">2.7.13.3</ecNumber>
    </recommendedName>
</protein>
<keyword evidence="7" id="KW-0812">Transmembrane</keyword>
<feature type="transmembrane region" description="Helical" evidence="7">
    <location>
        <begin position="157"/>
        <end position="176"/>
    </location>
</feature>
<dbReference type="SMART" id="SM00304">
    <property type="entry name" value="HAMP"/>
    <property type="match status" value="1"/>
</dbReference>
<evidence type="ECO:0000313" key="10">
    <source>
        <dbReference type="EMBL" id="TWU13463.1"/>
    </source>
</evidence>
<keyword evidence="5 10" id="KW-0808">Transferase</keyword>
<dbReference type="InterPro" id="IPR005467">
    <property type="entry name" value="His_kinase_dom"/>
</dbReference>
<keyword evidence="7" id="KW-0472">Membrane</keyword>
<dbReference type="InterPro" id="IPR036097">
    <property type="entry name" value="HisK_dim/P_sf"/>
</dbReference>
<dbReference type="SUPFAM" id="SSF47384">
    <property type="entry name" value="Homodimeric domain of signal transducing histidine kinase"/>
    <property type="match status" value="1"/>
</dbReference>
<dbReference type="InterPro" id="IPR003594">
    <property type="entry name" value="HATPase_dom"/>
</dbReference>
<accession>A0A5C6BMU5</accession>
<evidence type="ECO:0000256" key="5">
    <source>
        <dbReference type="ARBA" id="ARBA00022679"/>
    </source>
</evidence>
<feature type="domain" description="Histidine kinase" evidence="8">
    <location>
        <begin position="260"/>
        <end position="481"/>
    </location>
</feature>
<reference evidence="10 11" key="1">
    <citation type="submission" date="2019-02" db="EMBL/GenBank/DDBJ databases">
        <title>Deep-cultivation of Planctomycetes and their phenomic and genomic characterization uncovers novel biology.</title>
        <authorList>
            <person name="Wiegand S."/>
            <person name="Jogler M."/>
            <person name="Boedeker C."/>
            <person name="Pinto D."/>
            <person name="Vollmers J."/>
            <person name="Rivas-Marin E."/>
            <person name="Kohn T."/>
            <person name="Peeters S.H."/>
            <person name="Heuer A."/>
            <person name="Rast P."/>
            <person name="Oberbeckmann S."/>
            <person name="Bunk B."/>
            <person name="Jeske O."/>
            <person name="Meyerdierks A."/>
            <person name="Storesund J.E."/>
            <person name="Kallscheuer N."/>
            <person name="Luecker S."/>
            <person name="Lage O.M."/>
            <person name="Pohl T."/>
            <person name="Merkel B.J."/>
            <person name="Hornburger P."/>
            <person name="Mueller R.-W."/>
            <person name="Bruemmer F."/>
            <person name="Labrenz M."/>
            <person name="Spormann A.M."/>
            <person name="Op Den Camp H."/>
            <person name="Overmann J."/>
            <person name="Amann R."/>
            <person name="Jetten M.S.M."/>
            <person name="Mascher T."/>
            <person name="Medema M.H."/>
            <person name="Devos D.P."/>
            <person name="Kaster A.-K."/>
            <person name="Ovreas L."/>
            <person name="Rohde M."/>
            <person name="Galperin M.Y."/>
            <person name="Jogler C."/>
        </authorList>
    </citation>
    <scope>NUCLEOTIDE SEQUENCE [LARGE SCALE GENOMIC DNA]</scope>
    <source>
        <strain evidence="10 11">CA54</strain>
    </source>
</reference>
<dbReference type="AlphaFoldDB" id="A0A5C6BMU5"/>
<dbReference type="CDD" id="cd06225">
    <property type="entry name" value="HAMP"/>
    <property type="match status" value="1"/>
</dbReference>
<dbReference type="Pfam" id="PF02518">
    <property type="entry name" value="HATPase_c"/>
    <property type="match status" value="1"/>
</dbReference>
<dbReference type="SMART" id="SM00388">
    <property type="entry name" value="HisKA"/>
    <property type="match status" value="1"/>
</dbReference>
<evidence type="ECO:0000256" key="3">
    <source>
        <dbReference type="ARBA" id="ARBA00012438"/>
    </source>
</evidence>
<dbReference type="PROSITE" id="PS50109">
    <property type="entry name" value="HIS_KIN"/>
    <property type="match status" value="1"/>
</dbReference>
<comment type="caution">
    <text evidence="10">The sequence shown here is derived from an EMBL/GenBank/DDBJ whole genome shotgun (WGS) entry which is preliminary data.</text>
</comment>
<dbReference type="SMART" id="SM00387">
    <property type="entry name" value="HATPase_c"/>
    <property type="match status" value="1"/>
</dbReference>
<evidence type="ECO:0000256" key="4">
    <source>
        <dbReference type="ARBA" id="ARBA00022553"/>
    </source>
</evidence>
<dbReference type="Gene3D" id="3.30.565.10">
    <property type="entry name" value="Histidine kinase-like ATPase, C-terminal domain"/>
    <property type="match status" value="1"/>
</dbReference>
<dbReference type="InterPro" id="IPR004358">
    <property type="entry name" value="Sig_transdc_His_kin-like_C"/>
</dbReference>
<evidence type="ECO:0000256" key="6">
    <source>
        <dbReference type="ARBA" id="ARBA00022777"/>
    </source>
</evidence>
<keyword evidence="6 10" id="KW-0418">Kinase</keyword>
<evidence type="ECO:0000256" key="7">
    <source>
        <dbReference type="SAM" id="Phobius"/>
    </source>
</evidence>
<dbReference type="Pfam" id="PF00672">
    <property type="entry name" value="HAMP"/>
    <property type="match status" value="1"/>
</dbReference>
<keyword evidence="11" id="KW-1185">Reference proteome</keyword>
<dbReference type="InterPro" id="IPR003660">
    <property type="entry name" value="HAMP_dom"/>
</dbReference>
<dbReference type="EMBL" id="SJPP01000001">
    <property type="protein sequence ID" value="TWU13463.1"/>
    <property type="molecule type" value="Genomic_DNA"/>
</dbReference>
<gene>
    <name evidence="10" type="primary">kinE_1</name>
    <name evidence="10" type="ORF">CA54_22980</name>
</gene>
<comment type="subcellular location">
    <subcellularLocation>
        <location evidence="2">Membrane</location>
    </subcellularLocation>
</comment>
<feature type="domain" description="HAMP" evidence="9">
    <location>
        <begin position="177"/>
        <end position="229"/>
    </location>
</feature>
<dbReference type="SUPFAM" id="SSF158472">
    <property type="entry name" value="HAMP domain-like"/>
    <property type="match status" value="1"/>
</dbReference>
<evidence type="ECO:0000256" key="2">
    <source>
        <dbReference type="ARBA" id="ARBA00004370"/>
    </source>
</evidence>
<dbReference type="PANTHER" id="PTHR43065:SF42">
    <property type="entry name" value="TWO-COMPONENT SENSOR PPRA"/>
    <property type="match status" value="1"/>
</dbReference>
<dbReference type="PANTHER" id="PTHR43065">
    <property type="entry name" value="SENSOR HISTIDINE KINASE"/>
    <property type="match status" value="1"/>
</dbReference>
<dbReference type="GO" id="GO:0000155">
    <property type="term" value="F:phosphorelay sensor kinase activity"/>
    <property type="evidence" value="ECO:0007669"/>
    <property type="project" value="InterPro"/>
</dbReference>
<evidence type="ECO:0000313" key="11">
    <source>
        <dbReference type="Proteomes" id="UP000320735"/>
    </source>
</evidence>
<sequence>MKLASKIMLLFLVAVVAITGLFSYLTIQQDTTDFTEDHAQKAANLVESMKPHLLDAWNEGGHDEVDHVVRISTREVRQTIVRYFRLDDNAPGETPATLAYVRQNQSVTESITDSNGINWVHTIFPFDIDGKTRGEIDVSEPTEPVEERMRETITNSVLSVLSVAAICGAILIFGGVRMIGRPLTQLVEKTKRVGQGDFSEPLHLNRKDELGQLALALNEMCDQLAGQRETIQAETASRIETEHQLRHADRLKTVGRLAAGIAHEMGTPLNVVSGRAGLIAGGKLNDEEIQKSAVVIKTEADRIAKIIRELLDFARRSTPQREAVDLRQVVDHAVDLLRAFADKAHVTLDVESDGDAFPAHVDAGQIQQVITNLVMNAVQSMDDAGRVELRLTAINAQPPEDVNLTAGEYYQIDVTDNGSGIPEERLHDIFEPFFTTKDVGAGTGLGLSISYGIVQEHGGWISVTSEVGQGSCFSVYLPKSAPAES</sequence>
<dbReference type="PRINTS" id="PR00344">
    <property type="entry name" value="BCTRLSENSOR"/>
</dbReference>
<name>A0A5C6BMU5_9PLAN</name>
<dbReference type="RefSeq" id="WP_146370780.1">
    <property type="nucleotide sequence ID" value="NZ_SJPP01000001.1"/>
</dbReference>
<dbReference type="EC" id="2.7.13.3" evidence="3"/>
<dbReference type="Gene3D" id="1.10.287.130">
    <property type="match status" value="1"/>
</dbReference>
<organism evidence="10 11">
    <name type="scientific">Symmachiella macrocystis</name>
    <dbReference type="NCBI Taxonomy" id="2527985"/>
    <lineage>
        <taxon>Bacteria</taxon>
        <taxon>Pseudomonadati</taxon>
        <taxon>Planctomycetota</taxon>
        <taxon>Planctomycetia</taxon>
        <taxon>Planctomycetales</taxon>
        <taxon>Planctomycetaceae</taxon>
        <taxon>Symmachiella</taxon>
    </lineage>
</organism>